<gene>
    <name evidence="1" type="ORF">HMPREF0063_12521</name>
</gene>
<dbReference type="PANTHER" id="PTHR39683:SF4">
    <property type="entry name" value="COENZYME Q-BINDING PROTEIN COQ10 START DOMAIN-CONTAINING PROTEIN"/>
    <property type="match status" value="1"/>
</dbReference>
<dbReference type="HOGENOM" id="CLU_128243_1_0_11"/>
<dbReference type="Gene3D" id="3.30.530.20">
    <property type="match status" value="1"/>
</dbReference>
<dbReference type="SUPFAM" id="SSF55961">
    <property type="entry name" value="Bet v1-like"/>
    <property type="match status" value="1"/>
</dbReference>
<comment type="caution">
    <text evidence="1">The sequence shown here is derived from an EMBL/GenBank/DDBJ whole genome shotgun (WGS) entry which is preliminary data.</text>
</comment>
<dbReference type="STRING" id="585531.HMPREF0063_12521"/>
<evidence type="ECO:0000313" key="2">
    <source>
        <dbReference type="Proteomes" id="UP000003111"/>
    </source>
</evidence>
<reference evidence="1" key="1">
    <citation type="submission" date="2010-08" db="EMBL/GenBank/DDBJ databases">
        <authorList>
            <person name="Muzny D."/>
            <person name="Qin X."/>
            <person name="Buhay C."/>
            <person name="Dugan-Rocha S."/>
            <person name="Ding Y."/>
            <person name="Chen G."/>
            <person name="Hawes A."/>
            <person name="Holder M."/>
            <person name="Jhangiani S."/>
            <person name="Johnson A."/>
            <person name="Khan Z."/>
            <person name="Li Z."/>
            <person name="Liu W."/>
            <person name="Liu X."/>
            <person name="Perez L."/>
            <person name="Shen H."/>
            <person name="Wang Q."/>
            <person name="Watt J."/>
            <person name="Xi L."/>
            <person name="Xin Y."/>
            <person name="Zhou J."/>
            <person name="Deng J."/>
            <person name="Jiang H."/>
            <person name="Liu Y."/>
            <person name="Qu J."/>
            <person name="Song X.-Z."/>
            <person name="Zhang L."/>
            <person name="Villasana D."/>
            <person name="Johnson A."/>
            <person name="Liu J."/>
            <person name="Liyanage D."/>
            <person name="Lorensuhewa L."/>
            <person name="Robinson T."/>
            <person name="Song A."/>
            <person name="Song B.-B."/>
            <person name="Dinh H."/>
            <person name="Thornton R."/>
            <person name="Coyle M."/>
            <person name="Francisco L."/>
            <person name="Jackson L."/>
            <person name="Javaid M."/>
            <person name="Korchina V."/>
            <person name="Kovar C."/>
            <person name="Mata R."/>
            <person name="Mathew T."/>
            <person name="Ngo R."/>
            <person name="Nguyen L."/>
            <person name="Nguyen N."/>
            <person name="Okwuonu G."/>
            <person name="Ongeri F."/>
            <person name="Pham C."/>
            <person name="Simmons D."/>
            <person name="Wilczek-Boney K."/>
            <person name="Hale W."/>
            <person name="Jakkamsetti A."/>
            <person name="Pham P."/>
            <person name="Ruth R."/>
            <person name="San Lucas F."/>
            <person name="Warren J."/>
            <person name="Zhang J."/>
            <person name="Zhao Z."/>
            <person name="Zhou C."/>
            <person name="Zhu D."/>
            <person name="Lee S."/>
            <person name="Bess C."/>
            <person name="Blankenburg K."/>
            <person name="Forbes L."/>
            <person name="Fu Q."/>
            <person name="Gubbala S."/>
            <person name="Hirani K."/>
            <person name="Jayaseelan J.C."/>
            <person name="Lara F."/>
            <person name="Munidasa M."/>
            <person name="Palculict T."/>
            <person name="Patil S."/>
            <person name="Pu L.-L."/>
            <person name="Saada N."/>
            <person name="Tang L."/>
            <person name="Weissenberger G."/>
            <person name="Zhu Y."/>
            <person name="Hemphill L."/>
            <person name="Shang Y."/>
            <person name="Youmans B."/>
            <person name="Ayvaz T."/>
            <person name="Ross M."/>
            <person name="Santibanez J."/>
            <person name="Aqrawi P."/>
            <person name="Gross S."/>
            <person name="Joshi V."/>
            <person name="Fowler G."/>
            <person name="Nazareth L."/>
            <person name="Reid J."/>
            <person name="Worley K."/>
            <person name="Petrosino J."/>
            <person name="Highlander S."/>
            <person name="Gibbs R."/>
        </authorList>
    </citation>
    <scope>NUCLEOTIDE SEQUENCE [LARGE SCALE GENOMIC DNA]</scope>
    <source>
        <strain evidence="1">DSM 15272</strain>
    </source>
</reference>
<dbReference type="OrthoDB" id="4730534at2"/>
<dbReference type="RefSeq" id="WP_007078749.1">
    <property type="nucleotide sequence ID" value="NZ_CM001024.1"/>
</dbReference>
<organism evidence="1 2">
    <name type="scientific">Aeromicrobium marinum DSM 15272</name>
    <dbReference type="NCBI Taxonomy" id="585531"/>
    <lineage>
        <taxon>Bacteria</taxon>
        <taxon>Bacillati</taxon>
        <taxon>Actinomycetota</taxon>
        <taxon>Actinomycetes</taxon>
        <taxon>Propionibacteriales</taxon>
        <taxon>Nocardioidaceae</taxon>
        <taxon>Aeromicrobium</taxon>
    </lineage>
</organism>
<accession>E2SER2</accession>
<dbReference type="Proteomes" id="UP000003111">
    <property type="component" value="Unassembled WGS sequence"/>
</dbReference>
<dbReference type="PANTHER" id="PTHR39683">
    <property type="entry name" value="CONSERVED PROTEIN TB16.3"/>
    <property type="match status" value="1"/>
</dbReference>
<dbReference type="InterPro" id="IPR023393">
    <property type="entry name" value="START-like_dom_sf"/>
</dbReference>
<name>E2SER2_9ACTN</name>
<dbReference type="eggNOG" id="COG3832">
    <property type="taxonomic scope" value="Bacteria"/>
</dbReference>
<proteinExistence type="predicted"/>
<protein>
    <submittedName>
        <fullName evidence="1">Polyketide cyclase/dehydrase</fullName>
    </submittedName>
</protein>
<keyword evidence="2" id="KW-1185">Reference proteome</keyword>
<evidence type="ECO:0000313" key="1">
    <source>
        <dbReference type="EMBL" id="EFQ82359.1"/>
    </source>
</evidence>
<dbReference type="InterPro" id="IPR019587">
    <property type="entry name" value="Polyketide_cyclase/dehydratase"/>
</dbReference>
<dbReference type="CDD" id="cd07819">
    <property type="entry name" value="SRPBCC_2"/>
    <property type="match status" value="1"/>
</dbReference>
<dbReference type="Pfam" id="PF10604">
    <property type="entry name" value="Polyketide_cyc2"/>
    <property type="match status" value="1"/>
</dbReference>
<dbReference type="AlphaFoldDB" id="E2SER2"/>
<dbReference type="EMBL" id="ACLF03000008">
    <property type="protein sequence ID" value="EFQ82359.1"/>
    <property type="molecule type" value="Genomic_DNA"/>
</dbReference>
<sequence length="144" mass="15404">MAVSGSTEFDVAATPEQVMDAVAAIEDLPQRSGSHKSAVVESRHDDGRPHRVVAEVAAAGLTDTEVTEYTWDGLDSVSWTLVKSAVQSEQNATYTLTPTATGTHVRFDLEIGVKVPLPGFVVKKILKGALTTGSKDFAKYVESR</sequence>